<dbReference type="SUPFAM" id="SSF160909">
    <property type="entry name" value="ATP12-like"/>
    <property type="match status" value="1"/>
</dbReference>
<keyword evidence="3" id="KW-0809">Transit peptide</keyword>
<accession>A0AAN7BUR5</accession>
<reference evidence="7" key="2">
    <citation type="submission" date="2023-05" db="EMBL/GenBank/DDBJ databases">
        <authorList>
            <consortium name="Lawrence Berkeley National Laboratory"/>
            <person name="Steindorff A."/>
            <person name="Hensen N."/>
            <person name="Bonometti L."/>
            <person name="Westerberg I."/>
            <person name="Brannstrom I.O."/>
            <person name="Guillou S."/>
            <person name="Cros-Aarteil S."/>
            <person name="Calhoun S."/>
            <person name="Haridas S."/>
            <person name="Kuo A."/>
            <person name="Mondo S."/>
            <person name="Pangilinan J."/>
            <person name="Riley R."/>
            <person name="Labutti K."/>
            <person name="Andreopoulos B."/>
            <person name="Lipzen A."/>
            <person name="Chen C."/>
            <person name="Yanf M."/>
            <person name="Daum C."/>
            <person name="Ng V."/>
            <person name="Clum A."/>
            <person name="Ohm R."/>
            <person name="Martin F."/>
            <person name="Silar P."/>
            <person name="Natvig D."/>
            <person name="Lalanne C."/>
            <person name="Gautier V."/>
            <person name="Ament-Velasquez S.L."/>
            <person name="Kruys A."/>
            <person name="Hutchinson M.I."/>
            <person name="Powell A.J."/>
            <person name="Barry K."/>
            <person name="Miller A.N."/>
            <person name="Grigoriev I.V."/>
            <person name="Debuchy R."/>
            <person name="Gladieux P."/>
            <person name="Thoren M.H."/>
            <person name="Johannesson H."/>
        </authorList>
    </citation>
    <scope>NUCLEOTIDE SEQUENCE</scope>
    <source>
        <strain evidence="7">CBS 990.96</strain>
    </source>
</reference>
<evidence type="ECO:0000256" key="5">
    <source>
        <dbReference type="ARBA" id="ARBA00023186"/>
    </source>
</evidence>
<dbReference type="InterPro" id="IPR042272">
    <property type="entry name" value="ATP12_ATP_synth-F1-assembly_N"/>
</dbReference>
<evidence type="ECO:0000256" key="3">
    <source>
        <dbReference type="ARBA" id="ARBA00022946"/>
    </source>
</evidence>
<dbReference type="Proteomes" id="UP001301958">
    <property type="component" value="Unassembled WGS sequence"/>
</dbReference>
<dbReference type="EMBL" id="MU865303">
    <property type="protein sequence ID" value="KAK4229935.1"/>
    <property type="molecule type" value="Genomic_DNA"/>
</dbReference>
<evidence type="ECO:0000256" key="6">
    <source>
        <dbReference type="SAM" id="MobiDB-lite"/>
    </source>
</evidence>
<dbReference type="Gene3D" id="1.10.3580.10">
    <property type="entry name" value="ATP12 ATPase"/>
    <property type="match status" value="1"/>
</dbReference>
<dbReference type="Gene3D" id="3.30.2180.10">
    <property type="entry name" value="ATP12-like"/>
    <property type="match status" value="1"/>
</dbReference>
<gene>
    <name evidence="7" type="ORF">QBC38DRAFT_470781</name>
</gene>
<keyword evidence="4" id="KW-0496">Mitochondrion</keyword>
<dbReference type="Pfam" id="PF07542">
    <property type="entry name" value="ATP12"/>
    <property type="match status" value="1"/>
</dbReference>
<name>A0AAN7BUR5_9PEZI</name>
<feature type="region of interest" description="Disordered" evidence="6">
    <location>
        <begin position="43"/>
        <end position="70"/>
    </location>
</feature>
<reference evidence="7" key="1">
    <citation type="journal article" date="2023" name="Mol. Phylogenet. Evol.">
        <title>Genome-scale phylogeny and comparative genomics of the fungal order Sordariales.</title>
        <authorList>
            <person name="Hensen N."/>
            <person name="Bonometti L."/>
            <person name="Westerberg I."/>
            <person name="Brannstrom I.O."/>
            <person name="Guillou S."/>
            <person name="Cros-Aarteil S."/>
            <person name="Calhoun S."/>
            <person name="Haridas S."/>
            <person name="Kuo A."/>
            <person name="Mondo S."/>
            <person name="Pangilinan J."/>
            <person name="Riley R."/>
            <person name="LaButti K."/>
            <person name="Andreopoulos B."/>
            <person name="Lipzen A."/>
            <person name="Chen C."/>
            <person name="Yan M."/>
            <person name="Daum C."/>
            <person name="Ng V."/>
            <person name="Clum A."/>
            <person name="Steindorff A."/>
            <person name="Ohm R.A."/>
            <person name="Martin F."/>
            <person name="Silar P."/>
            <person name="Natvig D.O."/>
            <person name="Lalanne C."/>
            <person name="Gautier V."/>
            <person name="Ament-Velasquez S.L."/>
            <person name="Kruys A."/>
            <person name="Hutchinson M.I."/>
            <person name="Powell A.J."/>
            <person name="Barry K."/>
            <person name="Miller A.N."/>
            <person name="Grigoriev I.V."/>
            <person name="Debuchy R."/>
            <person name="Gladieux P."/>
            <person name="Hiltunen Thoren M."/>
            <person name="Johannesson H."/>
        </authorList>
    </citation>
    <scope>NUCLEOTIDE SEQUENCE</scope>
    <source>
        <strain evidence="7">CBS 990.96</strain>
    </source>
</reference>
<dbReference type="AlphaFoldDB" id="A0AAN7BUR5"/>
<dbReference type="InterPro" id="IPR023335">
    <property type="entry name" value="ATP12_ortho_dom_sf"/>
</dbReference>
<organism evidence="7 8">
    <name type="scientific">Podospora fimiseda</name>
    <dbReference type="NCBI Taxonomy" id="252190"/>
    <lineage>
        <taxon>Eukaryota</taxon>
        <taxon>Fungi</taxon>
        <taxon>Dikarya</taxon>
        <taxon>Ascomycota</taxon>
        <taxon>Pezizomycotina</taxon>
        <taxon>Sordariomycetes</taxon>
        <taxon>Sordariomycetidae</taxon>
        <taxon>Sordariales</taxon>
        <taxon>Podosporaceae</taxon>
        <taxon>Podospora</taxon>
    </lineage>
</organism>
<evidence type="ECO:0000256" key="1">
    <source>
        <dbReference type="ARBA" id="ARBA00004173"/>
    </source>
</evidence>
<dbReference type="PANTHER" id="PTHR21013:SF10">
    <property type="entry name" value="ATP SYNTHASE MITOCHONDRIAL F1 COMPLEX ASSEMBLY FACTOR 2"/>
    <property type="match status" value="1"/>
</dbReference>
<protein>
    <submittedName>
        <fullName evidence="7">Mitochondrial protein atp12</fullName>
    </submittedName>
</protein>
<dbReference type="InterPro" id="IPR011419">
    <property type="entry name" value="ATP12_ATP_synth-F1-assembly"/>
</dbReference>
<evidence type="ECO:0000256" key="2">
    <source>
        <dbReference type="ARBA" id="ARBA00008231"/>
    </source>
</evidence>
<evidence type="ECO:0000256" key="4">
    <source>
        <dbReference type="ARBA" id="ARBA00023128"/>
    </source>
</evidence>
<comment type="similarity">
    <text evidence="2">Belongs to the ATP12 family.</text>
</comment>
<comment type="caution">
    <text evidence="7">The sequence shown here is derived from an EMBL/GenBank/DDBJ whole genome shotgun (WGS) entry which is preliminary data.</text>
</comment>
<sequence>MAASTRICLAAARRTTTITTTPVLLRFSYATTTTTTIRSIHISPPQSASVAPGLISSAPPPPPQPHGSLIRPSRRKRQIELLRNSNGTPQTRRRFWQQVSFEPCAPNPNYYEIKLDKRLVRHPTTKQPILIPISKPMLAHALAVEWDSLVSTLEATKTHLIPLTSLVCRAIDLESSSSPGSEEIKQGIVKMLLRYLDTDTILCMAPPADPKDPNSPYSYKNSEGKTLREVQQEKFDEVVGPLMADLWPGIKITPVLGDDGNSIFPKKQEEGARAVVQGYLLGLSGWELAGVERATLAGKSLLTAVRLIEEWKEGGRHGGKKKFGVEEAAKAVSVETDWQQARWGEVEDTHDVEREDVKRQFGSVVLLVAGKGN</sequence>
<proteinExistence type="inferred from homology"/>
<dbReference type="GO" id="GO:0005739">
    <property type="term" value="C:mitochondrion"/>
    <property type="evidence" value="ECO:0007669"/>
    <property type="project" value="UniProtKB-SubCell"/>
</dbReference>
<keyword evidence="8" id="KW-1185">Reference proteome</keyword>
<comment type="subcellular location">
    <subcellularLocation>
        <location evidence="1">Mitochondrion</location>
    </subcellularLocation>
</comment>
<dbReference type="GO" id="GO:0033615">
    <property type="term" value="P:mitochondrial proton-transporting ATP synthase complex assembly"/>
    <property type="evidence" value="ECO:0007669"/>
    <property type="project" value="TreeGrafter"/>
</dbReference>
<evidence type="ECO:0000313" key="7">
    <source>
        <dbReference type="EMBL" id="KAK4229935.1"/>
    </source>
</evidence>
<evidence type="ECO:0000313" key="8">
    <source>
        <dbReference type="Proteomes" id="UP001301958"/>
    </source>
</evidence>
<keyword evidence="5" id="KW-0143">Chaperone</keyword>
<dbReference type="PANTHER" id="PTHR21013">
    <property type="entry name" value="ATP SYNTHASE MITOCHONDRIAL F1 COMPLEX ASSEMBLY FACTOR 2/ATP12 PROTEIN, MITOCHONDRIAL PRECURSOR"/>
    <property type="match status" value="1"/>
</dbReference>